<accession>A0AAF0BCA3</accession>
<gene>
    <name evidence="1" type="ORF">NY149_06205</name>
</gene>
<dbReference type="AlphaFoldDB" id="A0AAF0BCA3"/>
<dbReference type="Proteomes" id="UP001179540">
    <property type="component" value="Chromosome"/>
</dbReference>
<dbReference type="EMBL" id="CP116613">
    <property type="protein sequence ID" value="WCF98119.1"/>
    <property type="molecule type" value="Genomic_DNA"/>
</dbReference>
<name>A0AAF0BCA3_PORGN</name>
<evidence type="ECO:0000313" key="2">
    <source>
        <dbReference type="Proteomes" id="UP001179540"/>
    </source>
</evidence>
<dbReference type="RefSeq" id="WP_271911811.1">
    <property type="nucleotide sequence ID" value="NZ_CP116613.1"/>
</dbReference>
<proteinExistence type="predicted"/>
<organism evidence="1 2">
    <name type="scientific">Porphyromonas gingivalis</name>
    <name type="common">Bacteroides gingivalis</name>
    <dbReference type="NCBI Taxonomy" id="837"/>
    <lineage>
        <taxon>Bacteria</taxon>
        <taxon>Pseudomonadati</taxon>
        <taxon>Bacteroidota</taxon>
        <taxon>Bacteroidia</taxon>
        <taxon>Bacteroidales</taxon>
        <taxon>Porphyromonadaceae</taxon>
        <taxon>Porphyromonas</taxon>
    </lineage>
</organism>
<evidence type="ECO:0000313" key="1">
    <source>
        <dbReference type="EMBL" id="WCF98119.1"/>
    </source>
</evidence>
<reference evidence="1" key="1">
    <citation type="submission" date="2023-01" db="EMBL/GenBank/DDBJ databases">
        <title>Phages are important unrecognized players in the ecology of the oral pathogen Porphyromonas gingivalis.</title>
        <authorList>
            <person name="Matrishin C.B."/>
            <person name="Kauffman K.M."/>
        </authorList>
    </citation>
    <scope>NUCLEOTIDE SEQUENCE</scope>
    <source>
        <strain evidence="1">HG1691old</strain>
    </source>
</reference>
<protein>
    <submittedName>
        <fullName evidence="1">Uncharacterized protein</fullName>
    </submittedName>
</protein>
<sequence length="447" mass="51487">MKRHKLLGYYVPAFFKMHIDTKSEDMIINKMPIEDATVLFHEYIHFLQDITSYYGLNRIYAYSEYIHKMINEIYKMPQGDFQIPMTLLHSNDNVKLNNDLIRLTEGDVADKTTISINGINILEDNLEKNQYLQTIPSVMLEFSDNDIATFGAGAISESMAYLLERLCSPSGYKESPEYPYMAAEKVASFYDEDFAKDKLKILALCDMSLMSSNPGTCFVRVMNGIQKKELSFASPEAIYDYFYAKKTVKATGEETTLINAFITLQNTVVQCLKSYLTIDEINTQYYQWIDFVMKFAIDWRKNDMYFLLKMARHNDLLTNNCFGYSISQIGTPLMSNNSQGSYFKIPIKGGGMDVEYFNAIYQIEALLSKGKVDCDMYDWCCNSPSSTPNDLCKTSPWLKISEKALCPYAFLWKHWNLSKHNPVKKIIHKDKNSDKRSALQSLIEFLA</sequence>